<name>A0A0L6TW10_9FIRM</name>
<keyword evidence="2" id="KW-0285">Flavoprotein</keyword>
<evidence type="ECO:0000256" key="1">
    <source>
        <dbReference type="ARBA" id="ARBA00001974"/>
    </source>
</evidence>
<dbReference type="PRINTS" id="PR00411">
    <property type="entry name" value="PNDRDTASEI"/>
</dbReference>
<reference evidence="7" key="1">
    <citation type="submission" date="2015-07" db="EMBL/GenBank/DDBJ databases">
        <title>Draft genome sequence of Acetobacterium bakii DSM 8293, a potential psychrophilic chemical producer through syngas fermentation.</title>
        <authorList>
            <person name="Song Y."/>
            <person name="Hwang S."/>
            <person name="Cho B.-K."/>
        </authorList>
    </citation>
    <scope>NUCLEOTIDE SEQUENCE [LARGE SCALE GENOMIC DNA]</scope>
    <source>
        <strain evidence="7">DSM 8239</strain>
    </source>
</reference>
<dbReference type="SUPFAM" id="SSF51905">
    <property type="entry name" value="FAD/NAD(P)-binding domain"/>
    <property type="match status" value="1"/>
</dbReference>
<dbReference type="InterPro" id="IPR050260">
    <property type="entry name" value="FAD-bd_OxRdtase"/>
</dbReference>
<dbReference type="Gene3D" id="3.30.390.30">
    <property type="match status" value="1"/>
</dbReference>
<dbReference type="PRINTS" id="PR00368">
    <property type="entry name" value="FADPNR"/>
</dbReference>
<evidence type="ECO:0000313" key="7">
    <source>
        <dbReference type="Proteomes" id="UP000036873"/>
    </source>
</evidence>
<dbReference type="PATRIC" id="fig|52689.4.peg.3224"/>
<organism evidence="6 7">
    <name type="scientific">Acetobacterium bakii</name>
    <dbReference type="NCBI Taxonomy" id="52689"/>
    <lineage>
        <taxon>Bacteria</taxon>
        <taxon>Bacillati</taxon>
        <taxon>Bacillota</taxon>
        <taxon>Clostridia</taxon>
        <taxon>Eubacteriales</taxon>
        <taxon>Eubacteriaceae</taxon>
        <taxon>Acetobacterium</taxon>
    </lineage>
</organism>
<dbReference type="InterPro" id="IPR041575">
    <property type="entry name" value="Rubredoxin_C"/>
</dbReference>
<protein>
    <submittedName>
        <fullName evidence="6">Pyridine nucleotide-disulfide oxidoreductase</fullName>
    </submittedName>
</protein>
<comment type="cofactor">
    <cofactor evidence="1">
        <name>FAD</name>
        <dbReference type="ChEBI" id="CHEBI:57692"/>
    </cofactor>
</comment>
<evidence type="ECO:0000259" key="5">
    <source>
        <dbReference type="Pfam" id="PF18267"/>
    </source>
</evidence>
<dbReference type="GO" id="GO:0016491">
    <property type="term" value="F:oxidoreductase activity"/>
    <property type="evidence" value="ECO:0007669"/>
    <property type="project" value="InterPro"/>
</dbReference>
<evidence type="ECO:0000256" key="2">
    <source>
        <dbReference type="ARBA" id="ARBA00022630"/>
    </source>
</evidence>
<dbReference type="Proteomes" id="UP000036873">
    <property type="component" value="Unassembled WGS sequence"/>
</dbReference>
<dbReference type="PANTHER" id="PTHR43429">
    <property type="entry name" value="PYRIDINE NUCLEOTIDE-DISULFIDE OXIDOREDUCTASE DOMAIN-CONTAINING"/>
    <property type="match status" value="1"/>
</dbReference>
<keyword evidence="7" id="KW-1185">Reference proteome</keyword>
<dbReference type="EMBL" id="LGYO01000061">
    <property type="protein sequence ID" value="KNZ40449.1"/>
    <property type="molecule type" value="Genomic_DNA"/>
</dbReference>
<dbReference type="Gene3D" id="3.50.50.60">
    <property type="entry name" value="FAD/NAD(P)-binding domain"/>
    <property type="match status" value="2"/>
</dbReference>
<dbReference type="OrthoDB" id="9807946at2"/>
<dbReference type="RefSeq" id="WP_050741729.1">
    <property type="nucleotide sequence ID" value="NZ_LGYO01000061.1"/>
</dbReference>
<dbReference type="AlphaFoldDB" id="A0A0L6TW10"/>
<dbReference type="PANTHER" id="PTHR43429:SF3">
    <property type="entry name" value="NITRITE REDUCTASE [NAD(P)H]"/>
    <property type="match status" value="1"/>
</dbReference>
<comment type="caution">
    <text evidence="6">The sequence shown here is derived from an EMBL/GenBank/DDBJ whole genome shotgun (WGS) entry which is preliminary data.</text>
</comment>
<dbReference type="STRING" id="52689.AKG39_17695"/>
<proteinExistence type="predicted"/>
<evidence type="ECO:0000259" key="4">
    <source>
        <dbReference type="Pfam" id="PF07992"/>
    </source>
</evidence>
<evidence type="ECO:0000313" key="6">
    <source>
        <dbReference type="EMBL" id="KNZ40449.1"/>
    </source>
</evidence>
<dbReference type="InterPro" id="IPR016156">
    <property type="entry name" value="FAD/NAD-linked_Rdtase_dimer_sf"/>
</dbReference>
<gene>
    <name evidence="6" type="ORF">AKG39_17695</name>
</gene>
<dbReference type="InterPro" id="IPR036188">
    <property type="entry name" value="FAD/NAD-bd_sf"/>
</dbReference>
<dbReference type="Pfam" id="PF07992">
    <property type="entry name" value="Pyr_redox_2"/>
    <property type="match status" value="1"/>
</dbReference>
<dbReference type="Pfam" id="PF18267">
    <property type="entry name" value="Rubredoxin_C"/>
    <property type="match status" value="1"/>
</dbReference>
<accession>A0A0L6TW10</accession>
<keyword evidence="3" id="KW-0274">FAD</keyword>
<feature type="domain" description="NADH-rubredoxin oxidoreductase C-terminal" evidence="5">
    <location>
        <begin position="315"/>
        <end position="379"/>
    </location>
</feature>
<feature type="domain" description="FAD/NAD(P)-binding" evidence="4">
    <location>
        <begin position="1"/>
        <end position="290"/>
    </location>
</feature>
<dbReference type="InterPro" id="IPR023753">
    <property type="entry name" value="FAD/NAD-binding_dom"/>
</dbReference>
<evidence type="ECO:0000256" key="3">
    <source>
        <dbReference type="ARBA" id="ARBA00022827"/>
    </source>
</evidence>
<sequence>MKIVIIGASAAGITAAKTIKALDQATEVVVISKESIIHSRCMLHKYLDQERDEQSVSFVPQDFFEANAITWLKNTRVLGLNTEMKTLKTDGNQEISYDKLLIATGAAYFIPPVPGLREATNVYGFRDLKDAQLLDAECRTAKNAVVIGAGLVGMDAAVALLKRGLNVTVIEMMDGIMGLQLDEKSAQTYQTLFEGQGASFLLSEKVVSVDLDKAHRGHLIHLASGKTVPADFIVVAAGVRPSYDFLEGTAIQTNRGITVGDDMRTNIQDVYAAGDVTGLSGIWPNAMKQGKIAATNMLGGSALYTDRYALKNTANFYGLTTLSLGNINPEPEENCDVSIRQDHKNYQKIVSKDGVILGVIFQGDIRNTGFWQYLIKNKINVSGIDKSIFDLSYADFYGVDKETGEYHYAV</sequence>